<accession>A0A8H8RZD4</accession>
<name>A0A8H8RZD4_9HELO</name>
<dbReference type="Gene3D" id="3.30.70.100">
    <property type="match status" value="1"/>
</dbReference>
<dbReference type="EMBL" id="QGMI01000246">
    <property type="protein sequence ID" value="TVY44171.1"/>
    <property type="molecule type" value="Genomic_DNA"/>
</dbReference>
<feature type="compositionally biased region" description="Pro residues" evidence="1">
    <location>
        <begin position="47"/>
        <end position="57"/>
    </location>
</feature>
<feature type="region of interest" description="Disordered" evidence="1">
    <location>
        <begin position="36"/>
        <end position="119"/>
    </location>
</feature>
<evidence type="ECO:0000313" key="2">
    <source>
        <dbReference type="EMBL" id="TVY44171.1"/>
    </source>
</evidence>
<reference evidence="2 3" key="1">
    <citation type="submission" date="2018-05" db="EMBL/GenBank/DDBJ databases">
        <title>Genome sequencing and assembly of the regulated plant pathogen Lachnellula willkommii and related sister species for the development of diagnostic species identification markers.</title>
        <authorList>
            <person name="Giroux E."/>
            <person name="Bilodeau G."/>
        </authorList>
    </citation>
    <scope>NUCLEOTIDE SEQUENCE [LARGE SCALE GENOMIC DNA]</scope>
    <source>
        <strain evidence="2 3">CBS 160.35</strain>
    </source>
</reference>
<comment type="caution">
    <text evidence="2">The sequence shown here is derived from an EMBL/GenBank/DDBJ whole genome shotgun (WGS) entry which is preliminary data.</text>
</comment>
<evidence type="ECO:0000313" key="3">
    <source>
        <dbReference type="Proteomes" id="UP000443090"/>
    </source>
</evidence>
<feature type="compositionally biased region" description="Pro residues" evidence="1">
    <location>
        <begin position="70"/>
        <end position="91"/>
    </location>
</feature>
<dbReference type="PANTHER" id="PTHR40257:SF1">
    <property type="entry name" value="DUF1330 DOMAIN-CONTAINING PROTEIN"/>
    <property type="match status" value="1"/>
</dbReference>
<sequence>MPLCTIHLLSLTPKTPISQFLTTLHTKTSLKPLTIARLGHPPHHPLHQPPPASPPTTNPTHLHPPRRRTFPPPPRLPPKEPAPPPPPPILHPTPNRLPHRPPPNTQLPRPHPLHPLRSWITSSSAPTGAISMLNLLSFRPGKKDQYLKYGAEFAASIGSRRGGSAKIVGSVIGDGEEETEWDEIALAHYPSLAHFADMLAGEDYQAVNQKYRVGSLKDTCILCTSELGLDERDGGGAAKL</sequence>
<keyword evidence="3" id="KW-1185">Reference proteome</keyword>
<proteinExistence type="predicted"/>
<dbReference type="Proteomes" id="UP000443090">
    <property type="component" value="Unassembled WGS sequence"/>
</dbReference>
<dbReference type="AlphaFoldDB" id="A0A8H8RZD4"/>
<evidence type="ECO:0008006" key="4">
    <source>
        <dbReference type="Google" id="ProtNLM"/>
    </source>
</evidence>
<evidence type="ECO:0000256" key="1">
    <source>
        <dbReference type="SAM" id="MobiDB-lite"/>
    </source>
</evidence>
<organism evidence="2 3">
    <name type="scientific">Lachnellula occidentalis</name>
    <dbReference type="NCBI Taxonomy" id="215460"/>
    <lineage>
        <taxon>Eukaryota</taxon>
        <taxon>Fungi</taxon>
        <taxon>Dikarya</taxon>
        <taxon>Ascomycota</taxon>
        <taxon>Pezizomycotina</taxon>
        <taxon>Leotiomycetes</taxon>
        <taxon>Helotiales</taxon>
        <taxon>Lachnaceae</taxon>
        <taxon>Lachnellula</taxon>
    </lineage>
</organism>
<protein>
    <recommendedName>
        <fullName evidence="4">DUF1330 domain-containing protein</fullName>
    </recommendedName>
</protein>
<dbReference type="OrthoDB" id="265717at2759"/>
<gene>
    <name evidence="2" type="ORF">LOCC1_G004929</name>
</gene>
<dbReference type="PANTHER" id="PTHR40257">
    <property type="match status" value="1"/>
</dbReference>